<dbReference type="PANTHER" id="PTHR11014:SF63">
    <property type="entry name" value="METALLOPEPTIDASE, PUTATIVE (AFU_ORTHOLOGUE AFUA_6G09600)-RELATED"/>
    <property type="match status" value="1"/>
</dbReference>
<dbReference type="AlphaFoldDB" id="A0A395LY16"/>
<dbReference type="GO" id="GO:0019877">
    <property type="term" value="P:diaminopimelate biosynthetic process"/>
    <property type="evidence" value="ECO:0007669"/>
    <property type="project" value="UniProtKB-ARBA"/>
</dbReference>
<dbReference type="InterPro" id="IPR036264">
    <property type="entry name" value="Bact_exopeptidase_dim_dom"/>
</dbReference>
<protein>
    <submittedName>
        <fullName evidence="6">Amidohydrolase</fullName>
    </submittedName>
</protein>
<evidence type="ECO:0000259" key="5">
    <source>
        <dbReference type="Pfam" id="PF07687"/>
    </source>
</evidence>
<accession>A0A395LY16</accession>
<organism evidence="6 7">
    <name type="scientific">Candidatus Thermochlorobacter aerophilus</name>
    <dbReference type="NCBI Taxonomy" id="1868324"/>
    <lineage>
        <taxon>Bacteria</taxon>
        <taxon>Pseudomonadati</taxon>
        <taxon>Chlorobiota</taxon>
        <taxon>Chlorobiia</taxon>
        <taxon>Chlorobiales</taxon>
        <taxon>Candidatus Thermochlorobacteriaceae</taxon>
        <taxon>Candidatus Thermochlorobacter</taxon>
    </lineage>
</organism>
<keyword evidence="1 4" id="KW-0479">Metal-binding</keyword>
<dbReference type="InterPro" id="IPR011650">
    <property type="entry name" value="Peptidase_M20_dimer"/>
</dbReference>
<dbReference type="Gene3D" id="3.30.70.360">
    <property type="match status" value="1"/>
</dbReference>
<evidence type="ECO:0000256" key="3">
    <source>
        <dbReference type="ARBA" id="ARBA00052737"/>
    </source>
</evidence>
<feature type="domain" description="Peptidase M20 dimerisation" evidence="5">
    <location>
        <begin position="243"/>
        <end position="338"/>
    </location>
</feature>
<dbReference type="GO" id="GO:0050118">
    <property type="term" value="F:N-acetyldiaminopimelate deacetylase activity"/>
    <property type="evidence" value="ECO:0007669"/>
    <property type="project" value="UniProtKB-ARBA"/>
</dbReference>
<dbReference type="FunFam" id="3.40.630.10:FF:000006">
    <property type="entry name" value="N-acetyldiaminopimelate deacetylase"/>
    <property type="match status" value="1"/>
</dbReference>
<evidence type="ECO:0000256" key="2">
    <source>
        <dbReference type="ARBA" id="ARBA00022801"/>
    </source>
</evidence>
<dbReference type="SUPFAM" id="SSF55031">
    <property type="entry name" value="Bacterial exopeptidase dimerisation domain"/>
    <property type="match status" value="1"/>
</dbReference>
<keyword evidence="4" id="KW-0464">Manganese</keyword>
<dbReference type="FunFam" id="3.30.70.360:FF:000001">
    <property type="entry name" value="N-acetyldiaminopimelate deacetylase"/>
    <property type="match status" value="1"/>
</dbReference>
<gene>
    <name evidence="6" type="ORF">D0433_10995</name>
</gene>
<feature type="binding site" evidence="4">
    <location>
        <position position="420"/>
    </location>
    <ligand>
        <name>Mn(2+)</name>
        <dbReference type="ChEBI" id="CHEBI:29035"/>
        <label>2</label>
    </ligand>
</feature>
<sequence>MHRFTIVLFSVAISIVISQVGLAQPTASTFASSERLARADALRKLIAEKVAAIEPKVIAWRRDLHQHPELSNREFRTAKVVAEHLKSLGLEVQTGIAHTGVVGLLRGAKPGKVVALRADMDALPVTEETGLPFASKVRTTYNGQEVGVMHACGHDCHTAILMGVAEILASMKNELRGTVKFIFQPAEEGAPAGEEGGAELMIKQGVLENPKPDAIFGLHVFAGLESGKIAYRPGPTMAAVDNLEITIKGRQTHGAKPWAGVDPIVVSSQVILGLQTIVSRQVDVTAEPSIITIGSIHGGVRHNIIPDSVHMLGTIRTFNEEMQNDIHARIRHTSESIAKSAGAHARVTIRKLYPVTHNDERLTAQMVPSLERAVGKDNVMMINKLTGSEDFSFYQKKIPGFFFFVGVTPKSDLKTAAANHSPRFYVDESALQVGLKAMLQVALDFLESP</sequence>
<dbReference type="PIRSF" id="PIRSF005962">
    <property type="entry name" value="Pept_M20D_amidohydro"/>
    <property type="match status" value="1"/>
</dbReference>
<evidence type="ECO:0000313" key="6">
    <source>
        <dbReference type="EMBL" id="RFM23450.1"/>
    </source>
</evidence>
<dbReference type="Pfam" id="PF01546">
    <property type="entry name" value="Peptidase_M20"/>
    <property type="match status" value="1"/>
</dbReference>
<dbReference type="Proteomes" id="UP000266389">
    <property type="component" value="Unassembled WGS sequence"/>
</dbReference>
<feature type="binding site" evidence="4">
    <location>
        <position position="219"/>
    </location>
    <ligand>
        <name>Mn(2+)</name>
        <dbReference type="ChEBI" id="CHEBI:29035"/>
        <label>2</label>
    </ligand>
</feature>
<dbReference type="NCBIfam" id="TIGR01891">
    <property type="entry name" value="amidohydrolases"/>
    <property type="match status" value="1"/>
</dbReference>
<feature type="binding site" evidence="4">
    <location>
        <position position="188"/>
    </location>
    <ligand>
        <name>Mn(2+)</name>
        <dbReference type="ChEBI" id="CHEBI:29035"/>
        <label>2</label>
    </ligand>
</feature>
<comment type="cofactor">
    <cofactor evidence="4">
        <name>Mn(2+)</name>
        <dbReference type="ChEBI" id="CHEBI:29035"/>
    </cofactor>
    <text evidence="4">The Mn(2+) ion enhances activity.</text>
</comment>
<comment type="catalytic activity">
    <reaction evidence="3">
        <text>N-acetyl-L-cysteine + H2O = L-cysteine + acetate</text>
        <dbReference type="Rhea" id="RHEA:75515"/>
        <dbReference type="ChEBI" id="CHEBI:15377"/>
        <dbReference type="ChEBI" id="CHEBI:30089"/>
        <dbReference type="ChEBI" id="CHEBI:35235"/>
        <dbReference type="ChEBI" id="CHEBI:78236"/>
    </reaction>
    <physiologicalReaction direction="left-to-right" evidence="3">
        <dbReference type="Rhea" id="RHEA:75516"/>
    </physiologicalReaction>
</comment>
<dbReference type="SUPFAM" id="SSF53187">
    <property type="entry name" value="Zn-dependent exopeptidases"/>
    <property type="match status" value="1"/>
</dbReference>
<dbReference type="InterPro" id="IPR002933">
    <property type="entry name" value="Peptidase_M20"/>
</dbReference>
<name>A0A395LY16_9BACT</name>
<proteinExistence type="predicted"/>
<dbReference type="Pfam" id="PF07687">
    <property type="entry name" value="M20_dimer"/>
    <property type="match status" value="1"/>
</dbReference>
<evidence type="ECO:0000313" key="7">
    <source>
        <dbReference type="Proteomes" id="UP000266389"/>
    </source>
</evidence>
<feature type="binding site" evidence="4">
    <location>
        <position position="152"/>
    </location>
    <ligand>
        <name>Mn(2+)</name>
        <dbReference type="ChEBI" id="CHEBI:29035"/>
        <label>2</label>
    </ligand>
</feature>
<evidence type="ECO:0000256" key="4">
    <source>
        <dbReference type="PIRSR" id="PIRSR005962-1"/>
    </source>
</evidence>
<evidence type="ECO:0000256" key="1">
    <source>
        <dbReference type="ARBA" id="ARBA00022723"/>
    </source>
</evidence>
<dbReference type="Gene3D" id="3.40.630.10">
    <property type="entry name" value="Zn peptidases"/>
    <property type="match status" value="1"/>
</dbReference>
<dbReference type="EMBL" id="PHFL01000065">
    <property type="protein sequence ID" value="RFM23450.1"/>
    <property type="molecule type" value="Genomic_DNA"/>
</dbReference>
<reference evidence="6 7" key="1">
    <citation type="journal article" date="2011" name="ISME J.">
        <title>Community ecology of hot spring cyanobacterial mats: predominant populations and their functional potential.</title>
        <authorList>
            <person name="Klatt C.G."/>
            <person name="Wood J.M."/>
            <person name="Rusch D.B."/>
            <person name="Bateson M.M."/>
            <person name="Hamamura N."/>
            <person name="Heidelberg J.F."/>
            <person name="Grossman A.R."/>
            <person name="Bhaya D."/>
            <person name="Cohan F.M."/>
            <person name="Kuhl M."/>
            <person name="Bryant D.A."/>
            <person name="Ward D.M."/>
        </authorList>
    </citation>
    <scope>NUCLEOTIDE SEQUENCE [LARGE SCALE GENOMIC DNA]</scope>
    <source>
        <strain evidence="6">OS</strain>
    </source>
</reference>
<dbReference type="GO" id="GO:0046872">
    <property type="term" value="F:metal ion binding"/>
    <property type="evidence" value="ECO:0007669"/>
    <property type="project" value="UniProtKB-KW"/>
</dbReference>
<dbReference type="PANTHER" id="PTHR11014">
    <property type="entry name" value="PEPTIDASE M20 FAMILY MEMBER"/>
    <property type="match status" value="1"/>
</dbReference>
<keyword evidence="2 6" id="KW-0378">Hydrolase</keyword>
<feature type="binding site" evidence="4">
    <location>
        <position position="154"/>
    </location>
    <ligand>
        <name>Mn(2+)</name>
        <dbReference type="ChEBI" id="CHEBI:29035"/>
        <label>2</label>
    </ligand>
</feature>
<dbReference type="InterPro" id="IPR017439">
    <property type="entry name" value="Amidohydrolase"/>
</dbReference>
<comment type="caution">
    <text evidence="6">The sequence shown here is derived from an EMBL/GenBank/DDBJ whole genome shotgun (WGS) entry which is preliminary data.</text>
</comment>